<dbReference type="AlphaFoldDB" id="K2NJP4"/>
<proteinExistence type="predicted"/>
<sequence length="462" mass="48897">MDAAAYRRLQHRMESRGRAASSHSTCDVCGYNCSCPPHVRRVSHGADDCPRDAASSMAPNAQTWLLQRVQGVEVDITNGGIDHRQHVSCCCSCCIGYHHLFHARHGCSGRVCGRVEEREKGERGDPLKVSCARRSCSPKSLAGVSHSPIATAHTHTEPVETDVRDTALSGNPRGGQRGLTFRPSRSSLTLSSFIRLAESVPSHLSSVGENRSHEGGGCQPPQQSTPPHEYGGMPKRSTEMRQPPRRSMPFFFPVTLSVDQTAAQQSMHSIVHPASVNSPQKMPSPKRQGTEDISGETSRTTIDAAAATQHAHTTGIAPSLHKSALSLGSLPTVSLSFSMPQPSSSHVINFPPSVYAPVVAQHLPFLESSVSPQPSTPVPAATSMVLPTPNTSVGVSGAAIDFGGDSTTFNASSRGYIHGAANAEHLSGSLRSRNDFGGDSTTFNASSRGYIHCAAGSIGGDS</sequence>
<comment type="caution">
    <text evidence="2">The sequence shown here is derived from an EMBL/GenBank/DDBJ whole genome shotgun (WGS) entry which is preliminary data.</text>
</comment>
<accession>K2NJP4</accession>
<evidence type="ECO:0000256" key="1">
    <source>
        <dbReference type="SAM" id="MobiDB-lite"/>
    </source>
</evidence>
<feature type="region of interest" description="Disordered" evidence="1">
    <location>
        <begin position="204"/>
        <end position="246"/>
    </location>
</feature>
<reference evidence="2 3" key="1">
    <citation type="journal article" date="2012" name="BMC Genomics">
        <title>Comparative genomic analysis of human infective Trypanosoma cruzi lineages with the bat-restricted subspecies T. cruzi marinkellei.</title>
        <authorList>
            <person name="Franzen O."/>
            <person name="Talavera-Lopez C."/>
            <person name="Ochaya S."/>
            <person name="Butler C.E."/>
            <person name="Messenger L.A."/>
            <person name="Lewis M.D."/>
            <person name="Llewellyn M.S."/>
            <person name="Marinkelle C.J."/>
            <person name="Tyler K.M."/>
            <person name="Miles M.A."/>
            <person name="Andersson B."/>
        </authorList>
    </citation>
    <scope>NUCLEOTIDE SEQUENCE [LARGE SCALE GENOMIC DNA]</scope>
    <source>
        <strain evidence="2 3">B7</strain>
    </source>
</reference>
<dbReference type="OrthoDB" id="253127at2759"/>
<gene>
    <name evidence="2" type="ORF">MOQ_000141</name>
</gene>
<keyword evidence="3" id="KW-1185">Reference proteome</keyword>
<organism evidence="2 3">
    <name type="scientific">Trypanosoma cruzi marinkellei</name>
    <dbReference type="NCBI Taxonomy" id="85056"/>
    <lineage>
        <taxon>Eukaryota</taxon>
        <taxon>Discoba</taxon>
        <taxon>Euglenozoa</taxon>
        <taxon>Kinetoplastea</taxon>
        <taxon>Metakinetoplastina</taxon>
        <taxon>Trypanosomatida</taxon>
        <taxon>Trypanosomatidae</taxon>
        <taxon>Trypanosoma</taxon>
        <taxon>Schizotrypanum</taxon>
    </lineage>
</organism>
<dbReference type="EMBL" id="AHKC01000667">
    <property type="protein sequence ID" value="EKF39625.1"/>
    <property type="molecule type" value="Genomic_DNA"/>
</dbReference>
<name>K2NJP4_TRYCR</name>
<evidence type="ECO:0000313" key="2">
    <source>
        <dbReference type="EMBL" id="EKF39625.1"/>
    </source>
</evidence>
<dbReference type="Proteomes" id="UP000007350">
    <property type="component" value="Unassembled WGS sequence"/>
</dbReference>
<feature type="region of interest" description="Disordered" evidence="1">
    <location>
        <begin position="271"/>
        <end position="297"/>
    </location>
</feature>
<evidence type="ECO:0000313" key="3">
    <source>
        <dbReference type="Proteomes" id="UP000007350"/>
    </source>
</evidence>
<protein>
    <submittedName>
        <fullName evidence="2">Uncharacterized protein</fullName>
    </submittedName>
</protein>